<evidence type="ECO:0000313" key="1">
    <source>
        <dbReference type="EMBL" id="PWL03394.1"/>
    </source>
</evidence>
<reference evidence="1 2" key="1">
    <citation type="submission" date="2018-05" db="EMBL/GenBank/DDBJ databases">
        <title>Animal gut microbial communities from fecal samples from Wisconsin, USA.</title>
        <authorList>
            <person name="Neumann A."/>
        </authorList>
    </citation>
    <scope>NUCLEOTIDE SEQUENCE [LARGE SCALE GENOMIC DNA]</scope>
    <source>
        <strain evidence="1 2">UWS4</strain>
    </source>
</reference>
<proteinExistence type="predicted"/>
<dbReference type="Proteomes" id="UP000245523">
    <property type="component" value="Unassembled WGS sequence"/>
</dbReference>
<sequence length="51" mass="5678">MSVHRFAVFRLCEKSAMAKKKTAEKPSAELKEAEEIGRKLARAIKGEVFGV</sequence>
<evidence type="ECO:0000313" key="2">
    <source>
        <dbReference type="Proteomes" id="UP000245523"/>
    </source>
</evidence>
<gene>
    <name evidence="1" type="ORF">B0H50_10652</name>
</gene>
<name>A0ABX5LLV9_9BACT</name>
<accession>A0ABX5LLV9</accession>
<organism evidence="1 2">
    <name type="scientific">Hallerella porci</name>
    <dbReference type="NCBI Taxonomy" id="1945871"/>
    <lineage>
        <taxon>Bacteria</taxon>
        <taxon>Pseudomonadati</taxon>
        <taxon>Fibrobacterota</taxon>
        <taxon>Fibrobacteria</taxon>
        <taxon>Fibrobacterales</taxon>
        <taxon>Fibrobacteraceae</taxon>
        <taxon>Hallerella</taxon>
    </lineage>
</organism>
<protein>
    <submittedName>
        <fullName evidence="1">Uncharacterized protein</fullName>
    </submittedName>
</protein>
<keyword evidence="2" id="KW-1185">Reference proteome</keyword>
<dbReference type="RefSeq" id="WP_158256403.1">
    <property type="nucleotide sequence ID" value="NZ_JAXEIU010000029.1"/>
</dbReference>
<dbReference type="EMBL" id="QGHD01000006">
    <property type="protein sequence ID" value="PWL03394.1"/>
    <property type="molecule type" value="Genomic_DNA"/>
</dbReference>
<comment type="caution">
    <text evidence="1">The sequence shown here is derived from an EMBL/GenBank/DDBJ whole genome shotgun (WGS) entry which is preliminary data.</text>
</comment>